<dbReference type="Pfam" id="PF05699">
    <property type="entry name" value="Dimer_Tnp_hAT"/>
    <property type="match status" value="1"/>
</dbReference>
<comment type="subcellular location">
    <subcellularLocation>
        <location evidence="1">Nucleus</location>
    </subcellularLocation>
</comment>
<proteinExistence type="predicted"/>
<reference evidence="10 11" key="1">
    <citation type="submission" date="2024-04" db="EMBL/GenBank/DDBJ databases">
        <title>The reference genome of an endangered Asteraceae, Deinandra increscens subsp. villosa, native to the Central Coast of California.</title>
        <authorList>
            <person name="Guilliams M."/>
            <person name="Hasenstab-Lehman K."/>
            <person name="Meyer R."/>
            <person name="Mcevoy S."/>
        </authorList>
    </citation>
    <scope>NUCLEOTIDE SEQUENCE [LARGE SCALE GENOMIC DNA]</scope>
    <source>
        <tissue evidence="10">Leaf</tissue>
    </source>
</reference>
<dbReference type="PANTHER" id="PTHR46481">
    <property type="entry name" value="ZINC FINGER BED DOMAIN-CONTAINING PROTEIN 4"/>
    <property type="match status" value="1"/>
</dbReference>
<evidence type="ECO:0000256" key="2">
    <source>
        <dbReference type="ARBA" id="ARBA00022723"/>
    </source>
</evidence>
<feature type="compositionally biased region" description="Low complexity" evidence="7">
    <location>
        <begin position="376"/>
        <end position="391"/>
    </location>
</feature>
<dbReference type="EMBL" id="JBCNJP010000023">
    <property type="protein sequence ID" value="KAK9057990.1"/>
    <property type="molecule type" value="Genomic_DNA"/>
</dbReference>
<evidence type="ECO:0000256" key="7">
    <source>
        <dbReference type="SAM" id="MobiDB-lite"/>
    </source>
</evidence>
<accession>A0AAP0GSV4</accession>
<dbReference type="InterPro" id="IPR012337">
    <property type="entry name" value="RNaseH-like_sf"/>
</dbReference>
<evidence type="ECO:0000259" key="8">
    <source>
        <dbReference type="Pfam" id="PF05699"/>
    </source>
</evidence>
<dbReference type="PANTHER" id="PTHR46481:SF10">
    <property type="entry name" value="ZINC FINGER BED DOMAIN-CONTAINING PROTEIN 39"/>
    <property type="match status" value="1"/>
</dbReference>
<keyword evidence="11" id="KW-1185">Reference proteome</keyword>
<dbReference type="InterPro" id="IPR025525">
    <property type="entry name" value="hAT-like_transposase_RNase-H"/>
</dbReference>
<keyword evidence="4" id="KW-0862">Zinc</keyword>
<dbReference type="GO" id="GO:0003677">
    <property type="term" value="F:DNA binding"/>
    <property type="evidence" value="ECO:0007669"/>
    <property type="project" value="UniProtKB-KW"/>
</dbReference>
<evidence type="ECO:0000313" key="11">
    <source>
        <dbReference type="Proteomes" id="UP001408789"/>
    </source>
</evidence>
<feature type="region of interest" description="Disordered" evidence="7">
    <location>
        <begin position="372"/>
        <end position="395"/>
    </location>
</feature>
<dbReference type="InterPro" id="IPR008906">
    <property type="entry name" value="HATC_C_dom"/>
</dbReference>
<evidence type="ECO:0000256" key="4">
    <source>
        <dbReference type="ARBA" id="ARBA00022833"/>
    </source>
</evidence>
<feature type="compositionally biased region" description="Polar residues" evidence="7">
    <location>
        <begin position="1"/>
        <end position="18"/>
    </location>
</feature>
<dbReference type="GO" id="GO:0008270">
    <property type="term" value="F:zinc ion binding"/>
    <property type="evidence" value="ECO:0007669"/>
    <property type="project" value="UniProtKB-KW"/>
</dbReference>
<dbReference type="Pfam" id="PF14372">
    <property type="entry name" value="hAT-like_RNase-H"/>
    <property type="match status" value="1"/>
</dbReference>
<dbReference type="GO" id="GO:0046983">
    <property type="term" value="F:protein dimerization activity"/>
    <property type="evidence" value="ECO:0007669"/>
    <property type="project" value="InterPro"/>
</dbReference>
<sequence length="532" mass="60347">MQGSTSNPLQQGGQNQFSPKHINLDEDEKINVPNENVNEAASVIDNNSKMQDDVKLKRKRKKSSAVWNDIIEKRVLSFVHVPPPCMGREIGYAISACLKEWKIEGKIFSISVDNASYNDKVVSTLKDDLSRVKKLPCGGRLFHVRCCAHILNLLVKDGLSMIKSVIGEVREAVKYINSSEMRRQMFSNAAQQLQVDDRKLALDVPTRWNSTYDMLSLAINFKDVFPRYAEYEPHFKHVPTKQDWVNVQHVCEVLKVFKMCTNIISGTDYPTANLYLMEVYKVKKAIDEGVLSEIKFIKEMANKMKDKFDKYWGECHLLMAIAAVLDPHQKVEYLKFCYPRIYPPAESKKNIEEVELALEILYDEYLEMDESSTKEATSQKTGSSSGSTASKPNEEASSGWGVFGKFLKNVQVVTPKKSELKMYLEEPVLMLEEVDIPKFSLLDWWNTHKLKYRVLSKMASDILGVPVSTVASEATFSAGGRVIDPYRSTLAPSTVEMLICGGDWIRKLYGVKKKLKKEDAPCEVVLPIAKKI</sequence>
<gene>
    <name evidence="10" type="ORF">SSX86_022830</name>
</gene>
<keyword evidence="2" id="KW-0479">Metal-binding</keyword>
<evidence type="ECO:0008006" key="12">
    <source>
        <dbReference type="Google" id="ProtNLM"/>
    </source>
</evidence>
<evidence type="ECO:0000259" key="9">
    <source>
        <dbReference type="Pfam" id="PF14372"/>
    </source>
</evidence>
<evidence type="ECO:0000256" key="1">
    <source>
        <dbReference type="ARBA" id="ARBA00004123"/>
    </source>
</evidence>
<dbReference type="AlphaFoldDB" id="A0AAP0GSV4"/>
<organism evidence="10 11">
    <name type="scientific">Deinandra increscens subsp. villosa</name>
    <dbReference type="NCBI Taxonomy" id="3103831"/>
    <lineage>
        <taxon>Eukaryota</taxon>
        <taxon>Viridiplantae</taxon>
        <taxon>Streptophyta</taxon>
        <taxon>Embryophyta</taxon>
        <taxon>Tracheophyta</taxon>
        <taxon>Spermatophyta</taxon>
        <taxon>Magnoliopsida</taxon>
        <taxon>eudicotyledons</taxon>
        <taxon>Gunneridae</taxon>
        <taxon>Pentapetalae</taxon>
        <taxon>asterids</taxon>
        <taxon>campanulids</taxon>
        <taxon>Asterales</taxon>
        <taxon>Asteraceae</taxon>
        <taxon>Asteroideae</taxon>
        <taxon>Heliantheae alliance</taxon>
        <taxon>Madieae</taxon>
        <taxon>Madiinae</taxon>
        <taxon>Deinandra</taxon>
    </lineage>
</organism>
<feature type="domain" description="HAT C-terminal dimerisation" evidence="8">
    <location>
        <begin position="419"/>
        <end position="505"/>
    </location>
</feature>
<name>A0AAP0GSV4_9ASTR</name>
<dbReference type="Proteomes" id="UP001408789">
    <property type="component" value="Unassembled WGS sequence"/>
</dbReference>
<feature type="region of interest" description="Disordered" evidence="7">
    <location>
        <begin position="1"/>
        <end position="27"/>
    </location>
</feature>
<keyword evidence="6" id="KW-0539">Nucleus</keyword>
<dbReference type="SUPFAM" id="SSF53098">
    <property type="entry name" value="Ribonuclease H-like"/>
    <property type="match status" value="1"/>
</dbReference>
<evidence type="ECO:0000256" key="3">
    <source>
        <dbReference type="ARBA" id="ARBA00022771"/>
    </source>
</evidence>
<evidence type="ECO:0000256" key="5">
    <source>
        <dbReference type="ARBA" id="ARBA00023125"/>
    </source>
</evidence>
<keyword evidence="3" id="KW-0863">Zinc-finger</keyword>
<evidence type="ECO:0000313" key="10">
    <source>
        <dbReference type="EMBL" id="KAK9057990.1"/>
    </source>
</evidence>
<evidence type="ECO:0000256" key="6">
    <source>
        <dbReference type="ARBA" id="ARBA00023242"/>
    </source>
</evidence>
<dbReference type="InterPro" id="IPR052035">
    <property type="entry name" value="ZnF_BED_domain_contain"/>
</dbReference>
<feature type="domain" description="hAT-like transposase RNase-H fold" evidence="9">
    <location>
        <begin position="265"/>
        <end position="365"/>
    </location>
</feature>
<keyword evidence="5" id="KW-0238">DNA-binding</keyword>
<comment type="caution">
    <text evidence="10">The sequence shown here is derived from an EMBL/GenBank/DDBJ whole genome shotgun (WGS) entry which is preliminary data.</text>
</comment>
<dbReference type="GO" id="GO:0005634">
    <property type="term" value="C:nucleus"/>
    <property type="evidence" value="ECO:0007669"/>
    <property type="project" value="UniProtKB-SubCell"/>
</dbReference>
<protein>
    <recommendedName>
        <fullName evidence="12">Zinc finger BED domain-containing protein RICESLEEPER 2-like</fullName>
    </recommendedName>
</protein>